<dbReference type="SMART" id="SM01130">
    <property type="entry name" value="DHDPS"/>
    <property type="match status" value="1"/>
</dbReference>
<keyword evidence="15" id="KW-1185">Reference proteome</keyword>
<comment type="caution">
    <text evidence="12">Was originally thought to be a dihydrodipicolinate synthase (DHDPS), catalyzing the condensation of (S)-aspartate-beta-semialdehyde [(S)-ASA] and pyruvate to dihydrodipicolinate (DHDP). However, it was shown in E.coli that the product of the enzymatic reaction is not dihydrodipicolinate but in fact (4S)-4-hydroxy-2,3,4,5-tetrahydro-(2S)-dipicolinic acid (HTPA), and that the consecutive dehydration reaction leading to DHDP is not spontaneous but catalyzed by DapB.</text>
</comment>
<comment type="function">
    <text evidence="1 12">Catalyzes the condensation of (S)-aspartate-beta-semialdehyde [(S)-ASA] and pyruvate to 4-hydroxy-tetrahydrodipicolinate (HTPA).</text>
</comment>
<dbReference type="SUPFAM" id="SSF51569">
    <property type="entry name" value="Aldolase"/>
    <property type="match status" value="1"/>
</dbReference>
<keyword evidence="10 12" id="KW-0704">Schiff base</keyword>
<dbReference type="InterPro" id="IPR020625">
    <property type="entry name" value="Schiff_base-form_aldolases_AS"/>
</dbReference>
<dbReference type="Proteomes" id="UP001361570">
    <property type="component" value="Unassembled WGS sequence"/>
</dbReference>
<dbReference type="EMBL" id="JBAPLU010000004">
    <property type="protein sequence ID" value="MEI4271257.1"/>
    <property type="molecule type" value="Genomic_DNA"/>
</dbReference>
<comment type="catalytic activity">
    <reaction evidence="11 12">
        <text>L-aspartate 4-semialdehyde + pyruvate = (2S,4S)-4-hydroxy-2,3,4,5-tetrahydrodipicolinate + H2O + H(+)</text>
        <dbReference type="Rhea" id="RHEA:34171"/>
        <dbReference type="ChEBI" id="CHEBI:15361"/>
        <dbReference type="ChEBI" id="CHEBI:15377"/>
        <dbReference type="ChEBI" id="CHEBI:15378"/>
        <dbReference type="ChEBI" id="CHEBI:67139"/>
        <dbReference type="ChEBI" id="CHEBI:537519"/>
        <dbReference type="EC" id="4.3.3.7"/>
    </reaction>
</comment>
<evidence type="ECO:0000313" key="15">
    <source>
        <dbReference type="Proteomes" id="UP001361570"/>
    </source>
</evidence>
<dbReference type="PANTHER" id="PTHR12128:SF66">
    <property type="entry name" value="4-HYDROXY-2-OXOGLUTARATE ALDOLASE, MITOCHONDRIAL"/>
    <property type="match status" value="1"/>
</dbReference>
<keyword evidence="9 12" id="KW-0456">Lyase</keyword>
<keyword evidence="6 12" id="KW-0028">Amino-acid biosynthesis</keyword>
<evidence type="ECO:0000256" key="6">
    <source>
        <dbReference type="ARBA" id="ARBA00022605"/>
    </source>
</evidence>
<protein>
    <recommendedName>
        <fullName evidence="4 12">4-hydroxy-tetrahydrodipicolinate synthase</fullName>
        <shortName evidence="12">HTPA synthase</shortName>
        <ecNumber evidence="4 12">4.3.3.7</ecNumber>
    </recommendedName>
</protein>
<dbReference type="InterPro" id="IPR013785">
    <property type="entry name" value="Aldolase_TIM"/>
</dbReference>
<evidence type="ECO:0000256" key="13">
    <source>
        <dbReference type="PIRNR" id="PIRNR001365"/>
    </source>
</evidence>
<gene>
    <name evidence="12 14" type="primary">dapA</name>
    <name evidence="14" type="ORF">TEK04_05940</name>
</gene>
<comment type="similarity">
    <text evidence="3 12 13">Belongs to the DapA family.</text>
</comment>
<feature type="binding site" evidence="12">
    <location>
        <position position="50"/>
    </location>
    <ligand>
        <name>pyruvate</name>
        <dbReference type="ChEBI" id="CHEBI:15361"/>
    </ligand>
</feature>
<reference evidence="14 15" key="1">
    <citation type="submission" date="2024-03" db="EMBL/GenBank/DDBJ databases">
        <title>Draft genome sequence of Klenkia sp. LSe6-5.</title>
        <authorList>
            <person name="Duangmal K."/>
            <person name="Chantavorakit T."/>
        </authorList>
    </citation>
    <scope>NUCLEOTIDE SEQUENCE [LARGE SCALE GENOMIC DNA]</scope>
    <source>
        <strain evidence="14 15">LSe6-5</strain>
    </source>
</reference>
<dbReference type="PIRSF" id="PIRSF001365">
    <property type="entry name" value="DHDPS"/>
    <property type="match status" value="1"/>
</dbReference>
<accession>A0ABU8DQY4</accession>
<evidence type="ECO:0000256" key="8">
    <source>
        <dbReference type="ARBA" id="ARBA00023154"/>
    </source>
</evidence>
<evidence type="ECO:0000256" key="2">
    <source>
        <dbReference type="ARBA" id="ARBA00005120"/>
    </source>
</evidence>
<evidence type="ECO:0000256" key="10">
    <source>
        <dbReference type="ARBA" id="ARBA00023270"/>
    </source>
</evidence>
<name>A0ABU8DQY4_9ACTN</name>
<dbReference type="InterPro" id="IPR020624">
    <property type="entry name" value="Schiff_base-form_aldolases_CS"/>
</dbReference>
<evidence type="ECO:0000256" key="11">
    <source>
        <dbReference type="ARBA" id="ARBA00047836"/>
    </source>
</evidence>
<comment type="subcellular location">
    <subcellularLocation>
        <location evidence="12">Cytoplasm</location>
    </subcellularLocation>
</comment>
<dbReference type="EC" id="4.3.3.7" evidence="4 12"/>
<organism evidence="14 15">
    <name type="scientific">Klenkia sesuvii</name>
    <dbReference type="NCBI Taxonomy" id="3103137"/>
    <lineage>
        <taxon>Bacteria</taxon>
        <taxon>Bacillati</taxon>
        <taxon>Actinomycetota</taxon>
        <taxon>Actinomycetes</taxon>
        <taxon>Geodermatophilales</taxon>
        <taxon>Geodermatophilaceae</taxon>
        <taxon>Klenkia</taxon>
    </lineage>
</organism>
<feature type="binding site" evidence="12">
    <location>
        <position position="205"/>
    </location>
    <ligand>
        <name>pyruvate</name>
        <dbReference type="ChEBI" id="CHEBI:15361"/>
    </ligand>
</feature>
<dbReference type="InterPro" id="IPR005263">
    <property type="entry name" value="DapA"/>
</dbReference>
<feature type="site" description="Part of a proton relay during catalysis" evidence="12">
    <location>
        <position position="112"/>
    </location>
</feature>
<dbReference type="NCBIfam" id="TIGR00674">
    <property type="entry name" value="dapA"/>
    <property type="match status" value="1"/>
</dbReference>
<dbReference type="HAMAP" id="MF_00418">
    <property type="entry name" value="DapA"/>
    <property type="match status" value="1"/>
</dbReference>
<feature type="active site" description="Schiff-base intermediate with substrate" evidence="12">
    <location>
        <position position="166"/>
    </location>
</feature>
<keyword evidence="8 12" id="KW-0457">Lysine biosynthesis</keyword>
<dbReference type="PROSITE" id="PS00665">
    <property type="entry name" value="DHDPS_1"/>
    <property type="match status" value="1"/>
</dbReference>
<dbReference type="PROSITE" id="PS00666">
    <property type="entry name" value="DHDPS_2"/>
    <property type="match status" value="1"/>
</dbReference>
<evidence type="ECO:0000256" key="12">
    <source>
        <dbReference type="HAMAP-Rule" id="MF_00418"/>
    </source>
</evidence>
<comment type="subunit">
    <text evidence="12">Homotetramer; dimer of dimers.</text>
</comment>
<dbReference type="RefSeq" id="WP_336403397.1">
    <property type="nucleotide sequence ID" value="NZ_JBAPLU010000004.1"/>
</dbReference>
<comment type="pathway">
    <text evidence="2 12">Amino-acid biosynthesis; L-lysine biosynthesis via DAP pathway; (S)-tetrahydrodipicolinate from L-aspartate: step 3/4.</text>
</comment>
<keyword evidence="5 12" id="KW-0963">Cytoplasm</keyword>
<sequence length="326" mass="33701">MSSTPRFGRLITAIATAFDADEKVDLEATARIARHVVDTGSDGVVVSGTTGEAPTTTVPEDGEILAAVREAVGDRASVIAGVGTNSTAHSVEIAEQAARVGADGLLVVTPYYNKPSQTGILKHFRTVASVSDIPVMLYDVPGRTGSAIGLDVYREAIGIESVVAVKDATGNPAHAARLVDLGYEVYCGDDALTLGYLAYGAVGLVSVVAHAAGTPLRTMIEAFLAGEHAAALAAHTRLLPAFDAIMGVPNYGATTAKAALQLQGVLADRRVRQPLEQLDDAEVEALRTGLAAAGLLAPAGEQRSGVDPSTDLDPWWGTYRGLAADM</sequence>
<evidence type="ECO:0000256" key="4">
    <source>
        <dbReference type="ARBA" id="ARBA00012086"/>
    </source>
</evidence>
<evidence type="ECO:0000313" key="14">
    <source>
        <dbReference type="EMBL" id="MEI4271257.1"/>
    </source>
</evidence>
<dbReference type="CDD" id="cd00950">
    <property type="entry name" value="DHDPS"/>
    <property type="match status" value="1"/>
</dbReference>
<comment type="caution">
    <text evidence="14">The sequence shown here is derived from an EMBL/GenBank/DDBJ whole genome shotgun (WGS) entry which is preliminary data.</text>
</comment>
<keyword evidence="7 12" id="KW-0220">Diaminopimelate biosynthesis</keyword>
<evidence type="ECO:0000256" key="5">
    <source>
        <dbReference type="ARBA" id="ARBA00022490"/>
    </source>
</evidence>
<dbReference type="InterPro" id="IPR002220">
    <property type="entry name" value="DapA-like"/>
</dbReference>
<proteinExistence type="inferred from homology"/>
<evidence type="ECO:0000256" key="9">
    <source>
        <dbReference type="ARBA" id="ARBA00023239"/>
    </source>
</evidence>
<feature type="site" description="Part of a proton relay during catalysis" evidence="12">
    <location>
        <position position="49"/>
    </location>
</feature>
<evidence type="ECO:0000256" key="1">
    <source>
        <dbReference type="ARBA" id="ARBA00003294"/>
    </source>
</evidence>
<feature type="active site" description="Proton donor/acceptor" evidence="12">
    <location>
        <position position="138"/>
    </location>
</feature>
<evidence type="ECO:0000256" key="7">
    <source>
        <dbReference type="ARBA" id="ARBA00022915"/>
    </source>
</evidence>
<dbReference type="PRINTS" id="PR00146">
    <property type="entry name" value="DHPICSNTHASE"/>
</dbReference>
<dbReference type="GO" id="GO:0008840">
    <property type="term" value="F:4-hydroxy-tetrahydrodipicolinate synthase activity"/>
    <property type="evidence" value="ECO:0007669"/>
    <property type="project" value="UniProtKB-EC"/>
</dbReference>
<evidence type="ECO:0000256" key="3">
    <source>
        <dbReference type="ARBA" id="ARBA00007592"/>
    </source>
</evidence>
<dbReference type="Gene3D" id="3.20.20.70">
    <property type="entry name" value="Aldolase class I"/>
    <property type="match status" value="1"/>
</dbReference>
<dbReference type="Pfam" id="PF00701">
    <property type="entry name" value="DHDPS"/>
    <property type="match status" value="1"/>
</dbReference>
<dbReference type="PANTHER" id="PTHR12128">
    <property type="entry name" value="DIHYDRODIPICOLINATE SYNTHASE"/>
    <property type="match status" value="1"/>
</dbReference>